<accession>A0A1W2D8W7</accession>
<feature type="domain" description="OB-fold nucleic acid binding" evidence="7">
    <location>
        <begin position="25"/>
        <end position="132"/>
    </location>
</feature>
<sequence length="475" mass="53564">MVQNTFSISMQMEAHSYQSNPAAIRLSELTTQIRQVIDEAFGNRTFWVIADVTSHTYKEQSNYHYFELVEKDKASAKILTKIAGRAWGNASINISNFEQATGQKFKNDINVLVQVAVQYTPAFGLQLNLLDIDTNFTLGMFEQQRKETLQKLVIENPGFIQKSGEQFITRNNSLALNKVLQNIAIISSATSAGYQDFRHTLENNSFGYTFQIDDYFTLMQGETNAKQFLAKIVEVYQSGKAYDVLVIIRGGGAQTDFLIFDNYDLSRAIAKFPIPVITGIGHQKNETIADLMAHTSTKTPTKAAELIIAHNRGFEESLIGLQKMMLIKTYQLINYHKDRLAHINQITISTTRNLLHEQHRNIINLSRLVLTNPKIMISNKQKDLSNIVSNIQSYNRIYFANKRGYISHFQSVVRLMSPQNILNKGFAILKVNGRIASNADDIAVGSELTVRLATTEIKTTVNAKSTLDGNDEFNL</sequence>
<dbReference type="EC" id="3.1.11.6" evidence="5"/>
<evidence type="ECO:0000313" key="8">
    <source>
        <dbReference type="EMBL" id="SMC93977.1"/>
    </source>
</evidence>
<evidence type="ECO:0000313" key="9">
    <source>
        <dbReference type="Proteomes" id="UP000192678"/>
    </source>
</evidence>
<evidence type="ECO:0000259" key="7">
    <source>
        <dbReference type="Pfam" id="PF13742"/>
    </source>
</evidence>
<evidence type="ECO:0000259" key="6">
    <source>
        <dbReference type="Pfam" id="PF02601"/>
    </source>
</evidence>
<evidence type="ECO:0000256" key="5">
    <source>
        <dbReference type="RuleBase" id="RU004355"/>
    </source>
</evidence>
<comment type="similarity">
    <text evidence="5">Belongs to the XseA family.</text>
</comment>
<proteinExistence type="inferred from homology"/>
<reference evidence="8 9" key="1">
    <citation type="submission" date="2017-04" db="EMBL/GenBank/DDBJ databases">
        <authorList>
            <person name="Afonso C.L."/>
            <person name="Miller P.J."/>
            <person name="Scott M.A."/>
            <person name="Spackman E."/>
            <person name="Goraichik I."/>
            <person name="Dimitrov K.M."/>
            <person name="Suarez D.L."/>
            <person name="Swayne D.E."/>
        </authorList>
    </citation>
    <scope>NUCLEOTIDE SEQUENCE [LARGE SCALE GENOMIC DNA]</scope>
    <source>
        <strain evidence="8 9">DSM 19625</strain>
    </source>
</reference>
<dbReference type="NCBIfam" id="TIGR00237">
    <property type="entry name" value="xseA"/>
    <property type="match status" value="1"/>
</dbReference>
<name>A0A1W2D8W7_9SPHI</name>
<keyword evidence="1" id="KW-0963">Cytoplasm</keyword>
<feature type="domain" description="Exonuclease VII large subunit C-terminal" evidence="6">
    <location>
        <begin position="169"/>
        <end position="459"/>
    </location>
</feature>
<dbReference type="GO" id="GO:0005737">
    <property type="term" value="C:cytoplasm"/>
    <property type="evidence" value="ECO:0007669"/>
    <property type="project" value="UniProtKB-SubCell"/>
</dbReference>
<evidence type="ECO:0000256" key="4">
    <source>
        <dbReference type="ARBA" id="ARBA00022839"/>
    </source>
</evidence>
<dbReference type="STRING" id="475255.SAMN04488101_10637"/>
<dbReference type="Pfam" id="PF13742">
    <property type="entry name" value="tRNA_anti_2"/>
    <property type="match status" value="1"/>
</dbReference>
<comment type="catalytic activity">
    <reaction evidence="5">
        <text>Exonucleolytic cleavage in either 5'- to 3'- or 3'- to 5'-direction to yield nucleoside 5'-phosphates.</text>
        <dbReference type="EC" id="3.1.11.6"/>
    </reaction>
</comment>
<dbReference type="InterPro" id="IPR025824">
    <property type="entry name" value="OB-fold_nuc-bd_dom"/>
</dbReference>
<protein>
    <recommendedName>
        <fullName evidence="5">Exodeoxyribonuclease 7 large subunit</fullName>
        <ecNumber evidence="5">3.1.11.6</ecNumber>
    </recommendedName>
</protein>
<dbReference type="GO" id="GO:0009318">
    <property type="term" value="C:exodeoxyribonuclease VII complex"/>
    <property type="evidence" value="ECO:0007669"/>
    <property type="project" value="UniProtKB-UniRule"/>
</dbReference>
<dbReference type="GO" id="GO:0008855">
    <property type="term" value="F:exodeoxyribonuclease VII activity"/>
    <property type="evidence" value="ECO:0007669"/>
    <property type="project" value="UniProtKB-UniRule"/>
</dbReference>
<dbReference type="PANTHER" id="PTHR30008">
    <property type="entry name" value="EXODEOXYRIBONUCLEASE 7 LARGE SUBUNIT"/>
    <property type="match status" value="1"/>
</dbReference>
<evidence type="ECO:0000256" key="1">
    <source>
        <dbReference type="ARBA" id="ARBA00022490"/>
    </source>
</evidence>
<organism evidence="8 9">
    <name type="scientific">Pedobacter nyackensis</name>
    <dbReference type="NCBI Taxonomy" id="475255"/>
    <lineage>
        <taxon>Bacteria</taxon>
        <taxon>Pseudomonadati</taxon>
        <taxon>Bacteroidota</taxon>
        <taxon>Sphingobacteriia</taxon>
        <taxon>Sphingobacteriales</taxon>
        <taxon>Sphingobacteriaceae</taxon>
        <taxon>Pedobacter</taxon>
    </lineage>
</organism>
<dbReference type="InterPro" id="IPR003753">
    <property type="entry name" value="Exonuc_VII_L"/>
</dbReference>
<dbReference type="GO" id="GO:0006308">
    <property type="term" value="P:DNA catabolic process"/>
    <property type="evidence" value="ECO:0007669"/>
    <property type="project" value="UniProtKB-UniRule"/>
</dbReference>
<dbReference type="EMBL" id="FWYB01000006">
    <property type="protein sequence ID" value="SMC93977.1"/>
    <property type="molecule type" value="Genomic_DNA"/>
</dbReference>
<evidence type="ECO:0000256" key="2">
    <source>
        <dbReference type="ARBA" id="ARBA00022722"/>
    </source>
</evidence>
<keyword evidence="3 5" id="KW-0378">Hydrolase</keyword>
<keyword evidence="9" id="KW-1185">Reference proteome</keyword>
<dbReference type="InterPro" id="IPR020579">
    <property type="entry name" value="Exonuc_VII_lsu_C"/>
</dbReference>
<keyword evidence="4 5" id="KW-0269">Exonuclease</keyword>
<evidence type="ECO:0000256" key="3">
    <source>
        <dbReference type="ARBA" id="ARBA00022801"/>
    </source>
</evidence>
<dbReference type="Proteomes" id="UP000192678">
    <property type="component" value="Unassembled WGS sequence"/>
</dbReference>
<dbReference type="AlphaFoldDB" id="A0A1W2D8W7"/>
<keyword evidence="2 5" id="KW-0540">Nuclease</keyword>
<comment type="subcellular location">
    <subcellularLocation>
        <location evidence="5">Cytoplasm</location>
    </subcellularLocation>
</comment>
<gene>
    <name evidence="8" type="ORF">SAMN04488101_10637</name>
</gene>
<dbReference type="GO" id="GO:0003676">
    <property type="term" value="F:nucleic acid binding"/>
    <property type="evidence" value="ECO:0007669"/>
    <property type="project" value="InterPro"/>
</dbReference>
<dbReference type="PANTHER" id="PTHR30008:SF0">
    <property type="entry name" value="EXODEOXYRIBONUCLEASE 7 LARGE SUBUNIT"/>
    <property type="match status" value="1"/>
</dbReference>
<dbReference type="Pfam" id="PF02601">
    <property type="entry name" value="Exonuc_VII_L"/>
    <property type="match status" value="1"/>
</dbReference>